<dbReference type="Proteomes" id="UP001447188">
    <property type="component" value="Unassembled WGS sequence"/>
</dbReference>
<comment type="caution">
    <text evidence="2">The sequence shown here is derived from an EMBL/GenBank/DDBJ whole genome shotgun (WGS) entry which is preliminary data.</text>
</comment>
<organism evidence="2 3">
    <name type="scientific">Discina gigas</name>
    <dbReference type="NCBI Taxonomy" id="1032678"/>
    <lineage>
        <taxon>Eukaryota</taxon>
        <taxon>Fungi</taxon>
        <taxon>Dikarya</taxon>
        <taxon>Ascomycota</taxon>
        <taxon>Pezizomycotina</taxon>
        <taxon>Pezizomycetes</taxon>
        <taxon>Pezizales</taxon>
        <taxon>Discinaceae</taxon>
        <taxon>Discina</taxon>
    </lineage>
</organism>
<dbReference type="Pfam" id="PF10775">
    <property type="entry name" value="ATP_sub_h"/>
    <property type="match status" value="1"/>
</dbReference>
<reference evidence="2 3" key="1">
    <citation type="submission" date="2024-02" db="EMBL/GenBank/DDBJ databases">
        <title>Discinaceae phylogenomics.</title>
        <authorList>
            <person name="Dirks A.C."/>
            <person name="James T.Y."/>
        </authorList>
    </citation>
    <scope>NUCLEOTIDE SEQUENCE [LARGE SCALE GENOMIC DNA]</scope>
    <source>
        <strain evidence="2 3">ACD0624</strain>
    </source>
</reference>
<evidence type="ECO:0000313" key="2">
    <source>
        <dbReference type="EMBL" id="KAL0633765.1"/>
    </source>
</evidence>
<gene>
    <name evidence="2" type="primary">ATP14</name>
    <name evidence="2" type="ORF">Q9L58_007304</name>
</gene>
<dbReference type="EMBL" id="JBBBZM010000114">
    <property type="protein sequence ID" value="KAL0633765.1"/>
    <property type="molecule type" value="Genomic_DNA"/>
</dbReference>
<dbReference type="PANTHER" id="PTHR28207:SF1">
    <property type="entry name" value="ATP SYNTHASE SUBUNIT H, MITOCHONDRIAL"/>
    <property type="match status" value="1"/>
</dbReference>
<evidence type="ECO:0000256" key="1">
    <source>
        <dbReference type="SAM" id="MobiDB-lite"/>
    </source>
</evidence>
<protein>
    <submittedName>
        <fullName evidence="2">ATP synthase F0 subcomplex subunit H atp14</fullName>
    </submittedName>
</protein>
<keyword evidence="3" id="KW-1185">Reference proteome</keyword>
<evidence type="ECO:0000313" key="3">
    <source>
        <dbReference type="Proteomes" id="UP001447188"/>
    </source>
</evidence>
<accession>A0ABR3GCX3</accession>
<dbReference type="InterPro" id="IPR019711">
    <property type="entry name" value="ATP_synth_F0_suH"/>
</dbReference>
<feature type="region of interest" description="Disordered" evidence="1">
    <location>
        <begin position="97"/>
        <end position="131"/>
    </location>
</feature>
<dbReference type="PANTHER" id="PTHR28207">
    <property type="entry name" value="ATP SYNTHASE SUBUNIT H, MITOCHONDRIAL"/>
    <property type="match status" value="1"/>
</dbReference>
<proteinExistence type="predicted"/>
<name>A0ABR3GCX3_9PEZI</name>
<sequence length="131" mass="14462">MLAQSLRVSRSSLTRCLARQQPILTRTFIASTAVRQVDLVQDIYLRELRAYKLPVSKASDSEGQVKKWAVPIAPGSPEQVETSLAEELQAYEAQEVEVEGQASAGEPDQAAVEEDWFEEEATFGEPETAAH</sequence>
<feature type="compositionally biased region" description="Acidic residues" evidence="1">
    <location>
        <begin position="111"/>
        <end position="122"/>
    </location>
</feature>